<evidence type="ECO:0000313" key="4">
    <source>
        <dbReference type="EMBL" id="QDU83357.1"/>
    </source>
</evidence>
<protein>
    <submittedName>
        <fullName evidence="4">Carbohydrate-selective porin, OprB family</fullName>
    </submittedName>
</protein>
<dbReference type="GO" id="GO:0015288">
    <property type="term" value="F:porin activity"/>
    <property type="evidence" value="ECO:0007669"/>
    <property type="project" value="InterPro"/>
</dbReference>
<sequence>MPPLALVLSLLALHPLPSDGSIDGATTIDAAPSTQDEARKSGDDLRQVDRPDAALDRDAFGPVGRFLLDWGGLRPQLEDRGIAIELFYTADGSYVPFGSVDERGTAARGLLDLSFTYDTNPVLDIDGGTFHAALEWIHGQDGSTEIGVVQPTSSIDAEERFQLGRLWYQQAFEGTRVRLGKIDGNSHFAVVDAAADFVHSSMGLSPTVFLMPTYPDAAFGVMVEQDAGPLVLRGGVFDGALARGVRTGESGPSTTFDGTDDWFWIGEADLGWDGGRLVLGGWTSTADVARFDGGTESGSRGLYAIAEHRLVDLGTAVEVHDPITHVVAAGIDGFLQYGSADGDVSAVETHIGAGIQWVAPFGVATDRLGLGVSYADLTTAPGAGFTASSETAFELYYGFEAAAFARVKTDVQYVLDPGGNAAVDDAWVFTLRVTLAL</sequence>
<dbReference type="RefSeq" id="WP_145182899.1">
    <property type="nucleotide sequence ID" value="NZ_CP036290.1"/>
</dbReference>
<dbReference type="GO" id="GO:0008643">
    <property type="term" value="P:carbohydrate transport"/>
    <property type="evidence" value="ECO:0007669"/>
    <property type="project" value="InterPro"/>
</dbReference>
<evidence type="ECO:0000256" key="3">
    <source>
        <dbReference type="SAM" id="MobiDB-lite"/>
    </source>
</evidence>
<dbReference type="PANTHER" id="PTHR37944:SF1">
    <property type="entry name" value="PORIN B"/>
    <property type="match status" value="1"/>
</dbReference>
<gene>
    <name evidence="4" type="ORF">Pla163_04560</name>
</gene>
<evidence type="ECO:0000256" key="2">
    <source>
        <dbReference type="RuleBase" id="RU363072"/>
    </source>
</evidence>
<dbReference type="PANTHER" id="PTHR37944">
    <property type="entry name" value="PORIN B"/>
    <property type="match status" value="1"/>
</dbReference>
<reference evidence="4 5" key="1">
    <citation type="submission" date="2019-02" db="EMBL/GenBank/DDBJ databases">
        <title>Deep-cultivation of Planctomycetes and their phenomic and genomic characterization uncovers novel biology.</title>
        <authorList>
            <person name="Wiegand S."/>
            <person name="Jogler M."/>
            <person name="Boedeker C."/>
            <person name="Pinto D."/>
            <person name="Vollmers J."/>
            <person name="Rivas-Marin E."/>
            <person name="Kohn T."/>
            <person name="Peeters S.H."/>
            <person name="Heuer A."/>
            <person name="Rast P."/>
            <person name="Oberbeckmann S."/>
            <person name="Bunk B."/>
            <person name="Jeske O."/>
            <person name="Meyerdierks A."/>
            <person name="Storesund J.E."/>
            <person name="Kallscheuer N."/>
            <person name="Luecker S."/>
            <person name="Lage O.M."/>
            <person name="Pohl T."/>
            <person name="Merkel B.J."/>
            <person name="Hornburger P."/>
            <person name="Mueller R.-W."/>
            <person name="Bruemmer F."/>
            <person name="Labrenz M."/>
            <person name="Spormann A.M."/>
            <person name="Op den Camp H."/>
            <person name="Overmann J."/>
            <person name="Amann R."/>
            <person name="Jetten M.S.M."/>
            <person name="Mascher T."/>
            <person name="Medema M.H."/>
            <person name="Devos D.P."/>
            <person name="Kaster A.-K."/>
            <person name="Ovreas L."/>
            <person name="Rohde M."/>
            <person name="Galperin M.Y."/>
            <person name="Jogler C."/>
        </authorList>
    </citation>
    <scope>NUCLEOTIDE SEQUENCE [LARGE SCALE GENOMIC DNA]</scope>
    <source>
        <strain evidence="4 5">Pla163</strain>
    </source>
</reference>
<dbReference type="GO" id="GO:0016020">
    <property type="term" value="C:membrane"/>
    <property type="evidence" value="ECO:0007669"/>
    <property type="project" value="InterPro"/>
</dbReference>
<evidence type="ECO:0000313" key="5">
    <source>
        <dbReference type="Proteomes" id="UP000319342"/>
    </source>
</evidence>
<dbReference type="Pfam" id="PF04966">
    <property type="entry name" value="OprB"/>
    <property type="match status" value="1"/>
</dbReference>
<dbReference type="EMBL" id="CP036290">
    <property type="protein sequence ID" value="QDU83357.1"/>
    <property type="molecule type" value="Genomic_DNA"/>
</dbReference>
<name>A0A518CVV4_9BACT</name>
<feature type="region of interest" description="Disordered" evidence="3">
    <location>
        <begin position="22"/>
        <end position="53"/>
    </location>
</feature>
<dbReference type="Gene3D" id="2.40.160.180">
    <property type="entry name" value="Carbohydrate-selective porin OprB"/>
    <property type="match status" value="1"/>
</dbReference>
<dbReference type="InterPro" id="IPR052932">
    <property type="entry name" value="OprB_Porin"/>
</dbReference>
<accession>A0A518CVV4</accession>
<dbReference type="InterPro" id="IPR007049">
    <property type="entry name" value="Carb-sel_porin_OprB"/>
</dbReference>
<comment type="similarity">
    <text evidence="1 2">Belongs to the OprB family.</text>
</comment>
<organism evidence="4 5">
    <name type="scientific">Rohdeia mirabilis</name>
    <dbReference type="NCBI Taxonomy" id="2528008"/>
    <lineage>
        <taxon>Bacteria</taxon>
        <taxon>Pseudomonadati</taxon>
        <taxon>Planctomycetota</taxon>
        <taxon>Planctomycetia</taxon>
        <taxon>Planctomycetia incertae sedis</taxon>
        <taxon>Rohdeia</taxon>
    </lineage>
</organism>
<dbReference type="InterPro" id="IPR038673">
    <property type="entry name" value="OprB_sf"/>
</dbReference>
<proteinExistence type="inferred from homology"/>
<feature type="compositionally biased region" description="Basic and acidic residues" evidence="3">
    <location>
        <begin position="36"/>
        <end position="53"/>
    </location>
</feature>
<keyword evidence="5" id="KW-1185">Reference proteome</keyword>
<dbReference type="AlphaFoldDB" id="A0A518CVV4"/>
<dbReference type="Proteomes" id="UP000319342">
    <property type="component" value="Chromosome"/>
</dbReference>
<dbReference type="OrthoDB" id="260073at2"/>
<evidence type="ECO:0000256" key="1">
    <source>
        <dbReference type="ARBA" id="ARBA00008769"/>
    </source>
</evidence>